<dbReference type="EMBL" id="JXLN01000116">
    <property type="protein sequence ID" value="KPL96890.1"/>
    <property type="molecule type" value="Genomic_DNA"/>
</dbReference>
<organism evidence="4 5">
    <name type="scientific">Sarcoptes scabiei</name>
    <name type="common">Itch mite</name>
    <name type="synonym">Acarus scabiei</name>
    <dbReference type="NCBI Taxonomy" id="52283"/>
    <lineage>
        <taxon>Eukaryota</taxon>
        <taxon>Metazoa</taxon>
        <taxon>Ecdysozoa</taxon>
        <taxon>Arthropoda</taxon>
        <taxon>Chelicerata</taxon>
        <taxon>Arachnida</taxon>
        <taxon>Acari</taxon>
        <taxon>Acariformes</taxon>
        <taxon>Sarcoptiformes</taxon>
        <taxon>Astigmata</taxon>
        <taxon>Psoroptidia</taxon>
        <taxon>Sarcoptoidea</taxon>
        <taxon>Sarcoptidae</taxon>
        <taxon>Sarcoptinae</taxon>
        <taxon>Sarcoptes</taxon>
    </lineage>
</organism>
<dbReference type="Pfam" id="PF01633">
    <property type="entry name" value="Choline_kinase"/>
    <property type="match status" value="2"/>
</dbReference>
<evidence type="ECO:0000313" key="5">
    <source>
        <dbReference type="Proteomes" id="UP000616769"/>
    </source>
</evidence>
<dbReference type="PANTHER" id="PTHR22603:SF93">
    <property type="entry name" value="RE24176P"/>
    <property type="match status" value="1"/>
</dbReference>
<keyword evidence="1" id="KW-0443">Lipid metabolism</keyword>
<reference evidence="4 5" key="1">
    <citation type="journal article" date="2015" name="Parasit. Vectors">
        <title>Draft genome of the scabies mite.</title>
        <authorList>
            <person name="Rider S.D.Jr."/>
            <person name="Morgan M.S."/>
            <person name="Arlian L.G."/>
        </authorList>
    </citation>
    <scope>NUCLEOTIDE SEQUENCE [LARGE SCALE GENOMIC DNA]</scope>
    <source>
        <strain evidence="4">Arlian Lab</strain>
    </source>
</reference>
<dbReference type="PANTHER" id="PTHR22603">
    <property type="entry name" value="CHOLINE/ETHANOALAMINE KINASE"/>
    <property type="match status" value="1"/>
</dbReference>
<sequence length="774" mass="91844">MNSNVSNKSDKNDSEWEEKFMKQFENLTEDDLIRGKTPEGVEQLCFELCQKYMSNYPRWQKYGNRIENLNIYRITGGLTNQLYYVGLKEKDGTSPEDEITIKIHQVKYFKEDKDWRHDDHHRMTDMIIAIVVSERKIGPKLYGVQPTALIQAYYENEQLRPKHQKNPKLLKRLAERLAQINSLDVPINKDCNYLLNIMETYILENYDRFDFENLSKKLDVSFMLENNFLTEIKLMIDFLRNRPDCPTVFCHNDFRGSNMLVINQGEEIVLCDFEYSWYGKRGTDIATFMLEWNRELFDFKDFDLPDDEIIENFIKLYIEAMNQLDPGYASKEENSVERILNETKIGHLSAYLFFIAFLMNQRESFIESIPYNLENQANSQKSIRISNDISRKLSMAPSKNMKENEVETIADLDKDLWIRGKTPDDIDEKCFDLCQRYMMIYPRWKRFCNRVENLNIRRITGGLTNQLYLVCLKFNADDDEDHCEHVEDQVTIKFHLTKHLKVNMNKVDTFEDRINDFIVSLMVSERQIGPKIYGIDRNALIQAYYEHEQFRVKHQQNPILLRRLAQKLAEINLLEVPIDKDRFAILKIIENYIGENYVRLRLDQLRDELELSNLKSNNLIEELRWYGDLVRNRLQQSPTVFCHNDFRGNNILVVRQTEEIILCDFEYSSYGLRGLDLSSFLMEWNHNSFSTKALENFPDDSVIENFVRLYLEEIENLDAGYSKKQENSIEFVMREVKIHFLTICLFFIAIIINQRDRIVDSIPYNPENQAVCIN</sequence>
<evidence type="ECO:0000256" key="1">
    <source>
        <dbReference type="ARBA" id="ARBA00023209"/>
    </source>
</evidence>
<dbReference type="OrthoDB" id="6497831at2759"/>
<dbReference type="Gene3D" id="3.30.200.20">
    <property type="entry name" value="Phosphorylase Kinase, domain 1"/>
    <property type="match status" value="2"/>
</dbReference>
<dbReference type="InterPro" id="IPR011009">
    <property type="entry name" value="Kinase-like_dom_sf"/>
</dbReference>
<dbReference type="VEuPathDB" id="VectorBase:SSCA001558"/>
<proteinExistence type="inferred from homology"/>
<dbReference type="GO" id="GO:0005737">
    <property type="term" value="C:cytoplasm"/>
    <property type="evidence" value="ECO:0007669"/>
    <property type="project" value="TreeGrafter"/>
</dbReference>
<name>A0A131ZTC7_SARSC</name>
<dbReference type="Gene3D" id="3.90.1200.10">
    <property type="match status" value="2"/>
</dbReference>
<dbReference type="GO" id="GO:0004103">
    <property type="term" value="F:choline kinase activity"/>
    <property type="evidence" value="ECO:0007669"/>
    <property type="project" value="TreeGrafter"/>
</dbReference>
<comment type="similarity">
    <text evidence="3">Belongs to the choline/ethanolamine kinase family.</text>
</comment>
<evidence type="ECO:0000256" key="2">
    <source>
        <dbReference type="ARBA" id="ARBA00023264"/>
    </source>
</evidence>
<evidence type="ECO:0000256" key="3">
    <source>
        <dbReference type="ARBA" id="ARBA00038211"/>
    </source>
</evidence>
<dbReference type="AlphaFoldDB" id="A0A131ZTC7"/>
<accession>A0A131ZTC7</accession>
<keyword evidence="4" id="KW-0418">Kinase</keyword>
<dbReference type="Proteomes" id="UP000616769">
    <property type="component" value="Unassembled WGS sequence"/>
</dbReference>
<evidence type="ECO:0000313" key="4">
    <source>
        <dbReference type="EMBL" id="KPL96890.1"/>
    </source>
</evidence>
<keyword evidence="1" id="KW-0594">Phospholipid biosynthesis</keyword>
<gene>
    <name evidence="4" type="ORF">QR98_0002010</name>
</gene>
<dbReference type="SUPFAM" id="SSF56112">
    <property type="entry name" value="Protein kinase-like (PK-like)"/>
    <property type="match status" value="2"/>
</dbReference>
<comment type="caution">
    <text evidence="4">The sequence shown here is derived from an EMBL/GenBank/DDBJ whole genome shotgun (WGS) entry which is preliminary data.</text>
</comment>
<keyword evidence="2" id="KW-1208">Phospholipid metabolism</keyword>
<keyword evidence="4" id="KW-0808">Transferase</keyword>
<dbReference type="GO" id="GO:0006646">
    <property type="term" value="P:phosphatidylethanolamine biosynthetic process"/>
    <property type="evidence" value="ECO:0007669"/>
    <property type="project" value="TreeGrafter"/>
</dbReference>
<dbReference type="GO" id="GO:0004305">
    <property type="term" value="F:ethanolamine kinase activity"/>
    <property type="evidence" value="ECO:0007669"/>
    <property type="project" value="TreeGrafter"/>
</dbReference>
<keyword evidence="1" id="KW-0444">Lipid biosynthesis</keyword>
<protein>
    <submittedName>
        <fullName evidence="4">Choline/ethanolamine kinase-like protein 1</fullName>
    </submittedName>
</protein>